<keyword evidence="2" id="KW-1185">Reference proteome</keyword>
<gene>
    <name evidence="1" type="ORF">Vadar_012561</name>
</gene>
<comment type="caution">
    <text evidence="1">The sequence shown here is derived from an EMBL/GenBank/DDBJ whole genome shotgun (WGS) entry which is preliminary data.</text>
</comment>
<evidence type="ECO:0000313" key="2">
    <source>
        <dbReference type="Proteomes" id="UP000828048"/>
    </source>
</evidence>
<name>A0ACB7XZX1_9ERIC</name>
<organism evidence="1 2">
    <name type="scientific">Vaccinium darrowii</name>
    <dbReference type="NCBI Taxonomy" id="229202"/>
    <lineage>
        <taxon>Eukaryota</taxon>
        <taxon>Viridiplantae</taxon>
        <taxon>Streptophyta</taxon>
        <taxon>Embryophyta</taxon>
        <taxon>Tracheophyta</taxon>
        <taxon>Spermatophyta</taxon>
        <taxon>Magnoliopsida</taxon>
        <taxon>eudicotyledons</taxon>
        <taxon>Gunneridae</taxon>
        <taxon>Pentapetalae</taxon>
        <taxon>asterids</taxon>
        <taxon>Ericales</taxon>
        <taxon>Ericaceae</taxon>
        <taxon>Vaccinioideae</taxon>
        <taxon>Vaccinieae</taxon>
        <taxon>Vaccinium</taxon>
    </lineage>
</organism>
<proteinExistence type="predicted"/>
<evidence type="ECO:0000313" key="1">
    <source>
        <dbReference type="EMBL" id="KAH7846328.1"/>
    </source>
</evidence>
<dbReference type="Proteomes" id="UP000828048">
    <property type="component" value="Chromosome 5"/>
</dbReference>
<reference evidence="1 2" key="1">
    <citation type="journal article" date="2021" name="Hortic Res">
        <title>High-quality reference genome and annotation aids understanding of berry development for evergreen blueberry (Vaccinium darrowii).</title>
        <authorList>
            <person name="Yu J."/>
            <person name="Hulse-Kemp A.M."/>
            <person name="Babiker E."/>
            <person name="Staton M."/>
        </authorList>
    </citation>
    <scope>NUCLEOTIDE SEQUENCE [LARGE SCALE GENOMIC DNA]</scope>
    <source>
        <strain evidence="2">cv. NJ 8807/NJ 8810</strain>
        <tissue evidence="1">Young leaf</tissue>
    </source>
</reference>
<protein>
    <submittedName>
        <fullName evidence="1">Uncharacterized protein</fullName>
    </submittedName>
</protein>
<sequence>MGIICHNPPIDKGIDVLISKKQHTEENLTMCKKLIQSRQPLHLQIQYVLEKNDQNLLIVQETPGVTLREFFKRHNSQFFVDNGKKVLYVTPLFQRLLSCSTSSFPFTLFPVDFKRNQKATVRATGLRSETHKTPNPYAADTEEQSGFEAPPDLRQTLSLSVEWTFVDAVKKLPSSRSIARSLPLLLLQEVIDAAHKGVSGDILNFLPILGRELATSHYYQCSTSKPTLELPILVHFIVAACESMISGTGMRLGDIVTASNGKTMEELRNADETKLLINQNTNQAILWEAFEVQKNIWKEIESGKTEKVVKKTTKNKNESCPYSISLSGSEFSDHGRILVLPCGLTFGSHITIVRKPTNAHPEHDPKISLLKNE</sequence>
<dbReference type="EMBL" id="CM037155">
    <property type="protein sequence ID" value="KAH7846328.1"/>
    <property type="molecule type" value="Genomic_DNA"/>
</dbReference>
<accession>A0ACB7XZX1</accession>